<organism evidence="8 9">
    <name type="scientific">Oceanospirillum linum</name>
    <dbReference type="NCBI Taxonomy" id="966"/>
    <lineage>
        <taxon>Bacteria</taxon>
        <taxon>Pseudomonadati</taxon>
        <taxon>Pseudomonadota</taxon>
        <taxon>Gammaproteobacteria</taxon>
        <taxon>Oceanospirillales</taxon>
        <taxon>Oceanospirillaceae</taxon>
        <taxon>Oceanospirillum</taxon>
    </lineage>
</organism>
<dbReference type="EMBL" id="MTSD02000003">
    <property type="protein sequence ID" value="OOV87103.1"/>
    <property type="molecule type" value="Genomic_DNA"/>
</dbReference>
<gene>
    <name evidence="8" type="ORF">BTA35_0208865</name>
</gene>
<protein>
    <recommendedName>
        <fullName evidence="10">YitT family protein</fullName>
    </recommendedName>
</protein>
<feature type="transmembrane region" description="Helical" evidence="7">
    <location>
        <begin position="58"/>
        <end position="76"/>
    </location>
</feature>
<dbReference type="STRING" id="966.BTA35_0208865"/>
<reference evidence="8" key="1">
    <citation type="submission" date="2017-02" db="EMBL/GenBank/DDBJ databases">
        <title>Draft Genome Sequence of the Salt Water Bacterium Oceanospirillum linum ATCC 11336.</title>
        <authorList>
            <person name="Trachtenberg A.M."/>
            <person name="Carney J.G."/>
            <person name="Linnane J.D."/>
            <person name="Rheaume B.A."/>
            <person name="Pitts N.L."/>
            <person name="Mykles D.L."/>
            <person name="Maclea K.S."/>
        </authorList>
    </citation>
    <scope>NUCLEOTIDE SEQUENCE [LARGE SCALE GENOMIC DNA]</scope>
    <source>
        <strain evidence="8">ATCC 11336</strain>
    </source>
</reference>
<evidence type="ECO:0008006" key="10">
    <source>
        <dbReference type="Google" id="ProtNLM"/>
    </source>
</evidence>
<feature type="transmembrane region" description="Helical" evidence="7">
    <location>
        <begin position="152"/>
        <end position="172"/>
    </location>
</feature>
<keyword evidence="3 7" id="KW-0812">Transmembrane</keyword>
<dbReference type="InterPro" id="IPR051461">
    <property type="entry name" value="UPF0750_membrane"/>
</dbReference>
<keyword evidence="4 7" id="KW-1133">Transmembrane helix</keyword>
<comment type="caution">
    <text evidence="8">The sequence shown here is derived from an EMBL/GenBank/DDBJ whole genome shotgun (WGS) entry which is preliminary data.</text>
</comment>
<evidence type="ECO:0000313" key="8">
    <source>
        <dbReference type="EMBL" id="OOV87103.1"/>
    </source>
</evidence>
<evidence type="ECO:0000256" key="1">
    <source>
        <dbReference type="ARBA" id="ARBA00004651"/>
    </source>
</evidence>
<dbReference type="AlphaFoldDB" id="A0A1T1HBB3"/>
<evidence type="ECO:0000256" key="6">
    <source>
        <dbReference type="SAM" id="MobiDB-lite"/>
    </source>
</evidence>
<name>A0A1T1HBB3_OCELI</name>
<feature type="compositionally biased region" description="Basic and acidic residues" evidence="6">
    <location>
        <begin position="210"/>
        <end position="219"/>
    </location>
</feature>
<dbReference type="PANTHER" id="PTHR33545">
    <property type="entry name" value="UPF0750 MEMBRANE PROTEIN YITT-RELATED"/>
    <property type="match status" value="1"/>
</dbReference>
<keyword evidence="9" id="KW-1185">Reference proteome</keyword>
<evidence type="ECO:0000256" key="5">
    <source>
        <dbReference type="ARBA" id="ARBA00023136"/>
    </source>
</evidence>
<feature type="transmembrane region" description="Helical" evidence="7">
    <location>
        <begin position="178"/>
        <end position="196"/>
    </location>
</feature>
<sequence>MRNMKSESVMKRHAHNGLGILEGSFLMALGILFLQSSQVAVGGITGVGLIGDRLLADLSFGQVFLVINLPFYLLAYYEKGWAFTLRTALAVTLTGVLTDLIGQYVVLDLGSAVLGALAAGALMAFGIVTLFQHNASTGGFTVLALYMERAWGVNRGWALLVIDAITIGIGLWLFGAELWFASLLVTVVMGSIIGRYRQQNTQPKLQNGVKSEKKPEKDASGSSDQVSAVVQPAQS</sequence>
<evidence type="ECO:0000256" key="4">
    <source>
        <dbReference type="ARBA" id="ARBA00022989"/>
    </source>
</evidence>
<keyword evidence="2" id="KW-1003">Cell membrane</keyword>
<keyword evidence="5 7" id="KW-0472">Membrane</keyword>
<dbReference type="PANTHER" id="PTHR33545:SF5">
    <property type="entry name" value="UPF0750 MEMBRANE PROTEIN YITT"/>
    <property type="match status" value="1"/>
</dbReference>
<evidence type="ECO:0000256" key="3">
    <source>
        <dbReference type="ARBA" id="ARBA00022692"/>
    </source>
</evidence>
<comment type="subcellular location">
    <subcellularLocation>
        <location evidence="1">Cell membrane</location>
        <topology evidence="1">Multi-pass membrane protein</topology>
    </subcellularLocation>
</comment>
<dbReference type="InterPro" id="IPR003740">
    <property type="entry name" value="YitT"/>
</dbReference>
<feature type="transmembrane region" description="Helical" evidence="7">
    <location>
        <begin position="112"/>
        <end position="131"/>
    </location>
</feature>
<dbReference type="Proteomes" id="UP000190064">
    <property type="component" value="Unassembled WGS sequence"/>
</dbReference>
<evidence type="ECO:0000256" key="2">
    <source>
        <dbReference type="ARBA" id="ARBA00022475"/>
    </source>
</evidence>
<proteinExistence type="predicted"/>
<feature type="region of interest" description="Disordered" evidence="6">
    <location>
        <begin position="204"/>
        <end position="235"/>
    </location>
</feature>
<dbReference type="Pfam" id="PF02588">
    <property type="entry name" value="YitT_membrane"/>
    <property type="match status" value="1"/>
</dbReference>
<accession>A0A1T1HBB3</accession>
<dbReference type="GO" id="GO:0005886">
    <property type="term" value="C:plasma membrane"/>
    <property type="evidence" value="ECO:0007669"/>
    <property type="project" value="UniProtKB-SubCell"/>
</dbReference>
<feature type="compositionally biased region" description="Polar residues" evidence="6">
    <location>
        <begin position="220"/>
        <end position="235"/>
    </location>
</feature>
<feature type="transmembrane region" description="Helical" evidence="7">
    <location>
        <begin position="88"/>
        <end position="106"/>
    </location>
</feature>
<evidence type="ECO:0000313" key="9">
    <source>
        <dbReference type="Proteomes" id="UP000190064"/>
    </source>
</evidence>
<evidence type="ECO:0000256" key="7">
    <source>
        <dbReference type="SAM" id="Phobius"/>
    </source>
</evidence>